<keyword evidence="3" id="KW-1185">Reference proteome</keyword>
<dbReference type="OrthoDB" id="275233at2759"/>
<name>A0A836L680_9TRYP</name>
<keyword evidence="1" id="KW-1133">Transmembrane helix</keyword>
<comment type="caution">
    <text evidence="2">The sequence shown here is derived from an EMBL/GenBank/DDBJ whole genome shotgun (WGS) entry which is preliminary data.</text>
</comment>
<sequence length="341" mass="40020">MEPRRWRPRFYNPFTERRRRTAYPPLYRGFFRTMPLHYWRIHDIQKILGYAALNPSLFGFPEQPTCVVNTAYFLPSLRSRLRGVWAFGTERGCKNIIVPHSCSGEPFDALDARLLEPLFRWNPGVEYVYFSRHCEPMAQQLIGSLSRCPHLREVTLEGWNDPVAVHRVMMACKHADVVETYSLDDPPRNWRNELSVQALSTLIEMHPKLRAVKSHRLYLADWYEATRFSRCKHNVALIPFSCDFVVLFYAMFLCLVCIPAYGAYRLVYYCLGTGFLSDAYVWFWSVVAFVLTFAAIVAFDSIRRPYRGSGWVHVQKYLIFAKRRIDIWMNVHQTALIASRH</sequence>
<feature type="transmembrane region" description="Helical" evidence="1">
    <location>
        <begin position="281"/>
        <end position="299"/>
    </location>
</feature>
<evidence type="ECO:0000313" key="2">
    <source>
        <dbReference type="EMBL" id="KAG5500391.1"/>
    </source>
</evidence>
<proteinExistence type="predicted"/>
<gene>
    <name evidence="2" type="ORF">JKF63_03483</name>
</gene>
<keyword evidence="1" id="KW-0472">Membrane</keyword>
<evidence type="ECO:0000256" key="1">
    <source>
        <dbReference type="SAM" id="Phobius"/>
    </source>
</evidence>
<dbReference type="AlphaFoldDB" id="A0A836L680"/>
<dbReference type="RefSeq" id="XP_067755725.1">
    <property type="nucleotide sequence ID" value="XM_067899486.1"/>
</dbReference>
<reference evidence="2 3" key="1">
    <citation type="submission" date="2021-02" db="EMBL/GenBank/DDBJ databases">
        <title>Porcisia hertigi Genome sequencing and assembly.</title>
        <authorList>
            <person name="Almutairi H."/>
            <person name="Gatherer D."/>
        </authorList>
    </citation>
    <scope>NUCLEOTIDE SEQUENCE [LARGE SCALE GENOMIC DNA]</scope>
    <source>
        <strain evidence="2 3">C119</strain>
    </source>
</reference>
<feature type="transmembrane region" description="Helical" evidence="1">
    <location>
        <begin position="237"/>
        <end position="261"/>
    </location>
</feature>
<dbReference type="GeneID" id="94289563"/>
<evidence type="ECO:0000313" key="3">
    <source>
        <dbReference type="Proteomes" id="UP000674318"/>
    </source>
</evidence>
<keyword evidence="1" id="KW-0812">Transmembrane</keyword>
<dbReference type="EMBL" id="JAFJZO010000028">
    <property type="protein sequence ID" value="KAG5500391.1"/>
    <property type="molecule type" value="Genomic_DNA"/>
</dbReference>
<dbReference type="KEGG" id="phet:94289563"/>
<accession>A0A836L680</accession>
<protein>
    <submittedName>
        <fullName evidence="2">Uncharacterized protein</fullName>
    </submittedName>
</protein>
<organism evidence="2 3">
    <name type="scientific">Porcisia hertigi</name>
    <dbReference type="NCBI Taxonomy" id="2761500"/>
    <lineage>
        <taxon>Eukaryota</taxon>
        <taxon>Discoba</taxon>
        <taxon>Euglenozoa</taxon>
        <taxon>Kinetoplastea</taxon>
        <taxon>Metakinetoplastina</taxon>
        <taxon>Trypanosomatida</taxon>
        <taxon>Trypanosomatidae</taxon>
        <taxon>Leishmaniinae</taxon>
        <taxon>Porcisia</taxon>
    </lineage>
</organism>
<dbReference type="Proteomes" id="UP000674318">
    <property type="component" value="Chromosome 28"/>
</dbReference>